<accession>A0A140G0U7</accession>
<dbReference type="PROSITE" id="PS50089">
    <property type="entry name" value="ZF_RING_2"/>
    <property type="match status" value="1"/>
</dbReference>
<evidence type="ECO:0000259" key="6">
    <source>
        <dbReference type="PROSITE" id="PS50089"/>
    </source>
</evidence>
<keyword evidence="3" id="KW-0862">Zinc</keyword>
<evidence type="ECO:0000256" key="1">
    <source>
        <dbReference type="ARBA" id="ARBA00022723"/>
    </source>
</evidence>
<keyword evidence="5" id="KW-0175">Coiled coil</keyword>
<dbReference type="InterPro" id="IPR001841">
    <property type="entry name" value="Znf_RING"/>
</dbReference>
<dbReference type="SUPFAM" id="SSF57850">
    <property type="entry name" value="RING/U-box"/>
    <property type="match status" value="1"/>
</dbReference>
<dbReference type="InterPro" id="IPR013083">
    <property type="entry name" value="Znf_RING/FYVE/PHD"/>
</dbReference>
<evidence type="ECO:0000256" key="2">
    <source>
        <dbReference type="ARBA" id="ARBA00022771"/>
    </source>
</evidence>
<dbReference type="SMART" id="SM00184">
    <property type="entry name" value="RING"/>
    <property type="match status" value="1"/>
</dbReference>
<evidence type="ECO:0000256" key="4">
    <source>
        <dbReference type="PROSITE-ProRule" id="PRU00175"/>
    </source>
</evidence>
<dbReference type="Gene3D" id="3.30.40.10">
    <property type="entry name" value="Zinc/RING finger domain, C3HC4 (zinc finger)"/>
    <property type="match status" value="1"/>
</dbReference>
<feature type="domain" description="RING-type" evidence="6">
    <location>
        <begin position="31"/>
        <end position="69"/>
    </location>
</feature>
<keyword evidence="1" id="KW-0479">Metal-binding</keyword>
<protein>
    <submittedName>
        <fullName evidence="7">RING-finger-containing E3 ubiquitin ligase</fullName>
    </submittedName>
</protein>
<organismHost>
    <name type="scientific">Siniperca chuatsi</name>
    <name type="common">Mandarin fish</name>
    <dbReference type="NCBI Taxonomy" id="119488"/>
</organismHost>
<dbReference type="EMBL" id="KT781098">
    <property type="protein sequence ID" value="AMM04530.1"/>
    <property type="molecule type" value="Genomic_DNA"/>
</dbReference>
<feature type="coiled-coil region" evidence="5">
    <location>
        <begin position="124"/>
        <end position="179"/>
    </location>
</feature>
<keyword evidence="7" id="KW-0436">Ligase</keyword>
<evidence type="ECO:0000256" key="5">
    <source>
        <dbReference type="SAM" id="Coils"/>
    </source>
</evidence>
<evidence type="ECO:0000256" key="3">
    <source>
        <dbReference type="ARBA" id="ARBA00022833"/>
    </source>
</evidence>
<organismHost>
    <name type="scientific">Synchiropus splendidus</name>
    <name type="common">Mandarinfish</name>
    <name type="synonym">Callionymus splendidus</name>
    <dbReference type="NCBI Taxonomy" id="270530"/>
</organismHost>
<evidence type="ECO:0000313" key="7">
    <source>
        <dbReference type="EMBL" id="AMM04530.1"/>
    </source>
</evidence>
<dbReference type="Proteomes" id="UP000152407">
    <property type="component" value="Segment"/>
</dbReference>
<sequence length="360" mass="40597">MWNSVREKFEYAQMTGGTPNSGVTMDDLFPCSICFATMTNVAITPCGHLFCMSCYMTNLAHSSRCAICRKPVPRKLEPVPVLDSMIATAVRIVQDSIGNARTSMTSLQNARTQIDHMTVTMTQLARQQEEMTSVKEQHRNAILECNSLGDALAAAHNDINRLQERCTTMQAELESLHIHCASLENTNALGMLHKQIAEERASQANRKYLVMARQMRQMAKLKKQYAQLQDRFRAVTMDLECIVCEDCRLTTAHDGCLVCEAQKDVTQLRTDYNDMNLNYVRAQVNLDRMVCAECQEMDTQHGCLVCNAHASQQAEVDRLTKDNNTMATDLTRAQTEVNDLSLRHNVVSDAVHNLWCAMYD</sequence>
<dbReference type="PROSITE" id="PS00518">
    <property type="entry name" value="ZF_RING_1"/>
    <property type="match status" value="1"/>
</dbReference>
<organism evidence="7 8">
    <name type="scientific">Infectious spleen and kidney necrosis virus</name>
    <name type="common">ISKNV</name>
    <dbReference type="NCBI Taxonomy" id="180170"/>
    <lineage>
        <taxon>Viruses</taxon>
        <taxon>Varidnaviria</taxon>
        <taxon>Bamfordvirae</taxon>
        <taxon>Nucleocytoviricota</taxon>
        <taxon>Megaviricetes</taxon>
        <taxon>Pimascovirales</taxon>
        <taxon>Pimascovirales incertae sedis</taxon>
        <taxon>Iridoviridae</taxon>
        <taxon>Alphairidovirinae</taxon>
        <taxon>Megalocytivirus</taxon>
        <taxon>Megalocytivirus pagrus1</taxon>
    </lineage>
</organism>
<proteinExistence type="predicted"/>
<name>A0A140G0U7_ISKNV</name>
<dbReference type="GO" id="GO:0008270">
    <property type="term" value="F:zinc ion binding"/>
    <property type="evidence" value="ECO:0007669"/>
    <property type="project" value="UniProtKB-KW"/>
</dbReference>
<feature type="coiled-coil region" evidence="5">
    <location>
        <begin position="211"/>
        <end position="238"/>
    </location>
</feature>
<reference evidence="8" key="1">
    <citation type="submission" date="2015-09" db="EMBL/GenBank/DDBJ databases">
        <authorList>
            <person name="Wen C.-M."/>
            <person name="Hong J.-R."/>
        </authorList>
    </citation>
    <scope>NUCLEOTIDE SEQUENCE [LARGE SCALE GENOMIC DNA]</scope>
</reference>
<dbReference type="InterPro" id="IPR017907">
    <property type="entry name" value="Znf_RING_CS"/>
</dbReference>
<dbReference type="GO" id="GO:0016874">
    <property type="term" value="F:ligase activity"/>
    <property type="evidence" value="ECO:0007669"/>
    <property type="project" value="UniProtKB-KW"/>
</dbReference>
<dbReference type="Pfam" id="PF13920">
    <property type="entry name" value="zf-C3HC4_3"/>
    <property type="match status" value="1"/>
</dbReference>
<evidence type="ECO:0000313" key="8">
    <source>
        <dbReference type="Proteomes" id="UP000152407"/>
    </source>
</evidence>
<keyword evidence="2 4" id="KW-0863">Zinc-finger</keyword>